<gene>
    <name evidence="1" type="ORF">ENR15_24335</name>
</gene>
<protein>
    <recommendedName>
        <fullName evidence="2">DUF2281 domain-containing protein</fullName>
    </recommendedName>
</protein>
<organism evidence="1">
    <name type="scientific">Planktothricoides sp. SpSt-374</name>
    <dbReference type="NCBI Taxonomy" id="2282167"/>
    <lineage>
        <taxon>Bacteria</taxon>
        <taxon>Bacillati</taxon>
        <taxon>Cyanobacteriota</taxon>
        <taxon>Cyanophyceae</taxon>
        <taxon>Oscillatoriophycideae</taxon>
        <taxon>Oscillatoriales</taxon>
        <taxon>Oscillatoriaceae</taxon>
        <taxon>Planktothricoides</taxon>
    </lineage>
</organism>
<evidence type="ECO:0000313" key="1">
    <source>
        <dbReference type="EMBL" id="HGG03678.1"/>
    </source>
</evidence>
<name>A0A7C3VQI0_9CYAN</name>
<reference evidence="1" key="1">
    <citation type="journal article" date="2020" name="mSystems">
        <title>Genome- and Community-Level Interaction Insights into Carbon Utilization and Element Cycling Functions of Hydrothermarchaeota in Hydrothermal Sediment.</title>
        <authorList>
            <person name="Zhou Z."/>
            <person name="Liu Y."/>
            <person name="Xu W."/>
            <person name="Pan J."/>
            <person name="Luo Z.H."/>
            <person name="Li M."/>
        </authorList>
    </citation>
    <scope>NUCLEOTIDE SEQUENCE [LARGE SCALE GENOMIC DNA]</scope>
    <source>
        <strain evidence="1">SpSt-374</strain>
    </source>
</reference>
<proteinExistence type="predicted"/>
<evidence type="ECO:0008006" key="2">
    <source>
        <dbReference type="Google" id="ProtNLM"/>
    </source>
</evidence>
<dbReference type="AlphaFoldDB" id="A0A7C3VQI0"/>
<dbReference type="EMBL" id="DSPX01000252">
    <property type="protein sequence ID" value="HGG03678.1"/>
    <property type="molecule type" value="Genomic_DNA"/>
</dbReference>
<sequence length="78" mass="8875">MKKAVTLEEVLNLANQLSAVDKLSLIEQIAPQIKRELHGVSPPQPQSLRGLWRSLDITEQDIAEARQQMWGNFPRQDV</sequence>
<comment type="caution">
    <text evidence="1">The sequence shown here is derived from an EMBL/GenBank/DDBJ whole genome shotgun (WGS) entry which is preliminary data.</text>
</comment>
<accession>A0A7C3VQI0</accession>